<evidence type="ECO:0000313" key="4">
    <source>
        <dbReference type="Proteomes" id="UP001159427"/>
    </source>
</evidence>
<feature type="compositionally biased region" description="Polar residues" evidence="1">
    <location>
        <begin position="339"/>
        <end position="348"/>
    </location>
</feature>
<reference evidence="3 4" key="1">
    <citation type="submission" date="2022-05" db="EMBL/GenBank/DDBJ databases">
        <authorList>
            <consortium name="Genoscope - CEA"/>
            <person name="William W."/>
        </authorList>
    </citation>
    <scope>NUCLEOTIDE SEQUENCE [LARGE SCALE GENOMIC DNA]</scope>
</reference>
<feature type="compositionally biased region" description="Polar residues" evidence="1">
    <location>
        <begin position="835"/>
        <end position="845"/>
    </location>
</feature>
<protein>
    <recommendedName>
        <fullName evidence="2">Nuclear receptor coactivator 6 TRADD-N domain-containing protein</fullName>
    </recommendedName>
</protein>
<evidence type="ECO:0000313" key="3">
    <source>
        <dbReference type="EMBL" id="CAH3015875.1"/>
    </source>
</evidence>
<feature type="compositionally biased region" description="Basic and acidic residues" evidence="1">
    <location>
        <begin position="860"/>
        <end position="874"/>
    </location>
</feature>
<feature type="compositionally biased region" description="Polar residues" evidence="1">
    <location>
        <begin position="917"/>
        <end position="928"/>
    </location>
</feature>
<accession>A0ABN8LIW9</accession>
<feature type="region of interest" description="Disordered" evidence="1">
    <location>
        <begin position="320"/>
        <end position="348"/>
    </location>
</feature>
<dbReference type="InterPro" id="IPR032715">
    <property type="entry name" value="NCOA6_TRADD-N"/>
</dbReference>
<proteinExistence type="predicted"/>
<feature type="compositionally biased region" description="Polar residues" evidence="1">
    <location>
        <begin position="699"/>
        <end position="713"/>
    </location>
</feature>
<feature type="compositionally biased region" description="Low complexity" evidence="1">
    <location>
        <begin position="249"/>
        <end position="263"/>
    </location>
</feature>
<feature type="compositionally biased region" description="Polar residues" evidence="1">
    <location>
        <begin position="320"/>
        <end position="331"/>
    </location>
</feature>
<gene>
    <name evidence="3" type="ORF">PEVE_00022568</name>
</gene>
<dbReference type="Pfam" id="PF13820">
    <property type="entry name" value="NCOA6_TRADD-N"/>
    <property type="match status" value="1"/>
</dbReference>
<feature type="region of interest" description="Disordered" evidence="1">
    <location>
        <begin position="1028"/>
        <end position="1063"/>
    </location>
</feature>
<feature type="compositionally biased region" description="Low complexity" evidence="1">
    <location>
        <begin position="183"/>
        <end position="192"/>
    </location>
</feature>
<sequence>MGSKRDAPLTVTFPIPRKAASKLRTMAVSRDRRLLDLGVLAVQINEGESIVLGIKLGKQRIKKTELAAAKLRGNASRGRVKKVSSRRNVATIHHMPNDFNSQASIAHGLQTMQDLSFGNEMAKRKRVVRSDGDVAENNLFKDSSKTLSNPPKSCNQFRHVSHSTTSSIASSLSAHSSSADLSSHLSKLKNNSQDNSGLAPEEGLINSGSTMQKTLQKPSGSPASVLSRKTSVESLVSHGAVSSPASQRTYSASPSSDTSSTSSEENFDLHHDQLIYDCFVDRSKYSAADILKELAKTHKIKESTVCTSVVSLETHSSTSTPAIAKSSSSGMHQRKQSRALDTSNNRRSVITGSYREHLKSIRCNSLTRLTATTSTVSASLKTPASSVGDQTLGLQSRGTSIEKPLTAEDRIQSSSNQLPASEENDSQASNIKATSSTIAGYHGGRKVLWSSANAFPKSDISSAHFLFNKLPADFVQGSSSSNDIILSSKVHQKGAKSIVRASVTSDAVTWTDVTKSVFTCTATSGNLHTSNKQPELDQSLKGMKTSSESNVINKMPTLSTFNSQVVASLPAQRTSSSHVATTAKSSLPVSTSTAVVQNLTLGRPAAIPTPLVIAGSNTQTTWSNQQVSPTYFVGGQRQYGIYSALYNADVNNNQLGQQAVTAAYPLNYVYPLSLVYPFLTMAAQVSDPKSSESSENENKTLPVNQNDVSVNKTTETKTDSDVSAEKTTVTTADLKPTTNTVAPPQMQFIDLASSMRYWQQLSLLYRSRLQALASCNLSNVKALNLNASQVNPARPATTVDAKEDTKIFVGGACENAVKSNPEEMPLSKPEISHANPPNNSNSEKMQTGDFFEENSCSESSKQKGLESKLEDKNELNNTNTQEPTSFVVPLSCKVFMANVTETVKNSVKVDNSKQMEFDSNGTGSNSVSFRPRKDGVSLANPSLDQLGQTNDESPDGLVQESLKQNFYGSPPKLSFIHDSSIACVNVGSSIGNGLGNTGSNSGVRKTGQNYFFVFCRDAINNYFYERTLVDDDGDDDDDDDIDDDDADDYGDVDDGNNGDDNLE</sequence>
<comment type="caution">
    <text evidence="3">The sequence shown here is derived from an EMBL/GenBank/DDBJ whole genome shotgun (WGS) entry which is preliminary data.</text>
</comment>
<feature type="compositionally biased region" description="Basic and acidic residues" evidence="1">
    <location>
        <begin position="714"/>
        <end position="724"/>
    </location>
</feature>
<organism evidence="3 4">
    <name type="scientific">Porites evermanni</name>
    <dbReference type="NCBI Taxonomy" id="104178"/>
    <lineage>
        <taxon>Eukaryota</taxon>
        <taxon>Metazoa</taxon>
        <taxon>Cnidaria</taxon>
        <taxon>Anthozoa</taxon>
        <taxon>Hexacorallia</taxon>
        <taxon>Scleractinia</taxon>
        <taxon>Fungiina</taxon>
        <taxon>Poritidae</taxon>
        <taxon>Porites</taxon>
    </lineage>
</organism>
<dbReference type="EMBL" id="CALNXI010000030">
    <property type="protein sequence ID" value="CAH3015875.1"/>
    <property type="molecule type" value="Genomic_DNA"/>
</dbReference>
<feature type="region of interest" description="Disordered" evidence="1">
    <location>
        <begin position="914"/>
        <end position="937"/>
    </location>
</feature>
<feature type="region of interest" description="Disordered" evidence="1">
    <location>
        <begin position="139"/>
        <end position="160"/>
    </location>
</feature>
<feature type="compositionally biased region" description="Polar residues" evidence="1">
    <location>
        <begin position="145"/>
        <end position="158"/>
    </location>
</feature>
<keyword evidence="4" id="KW-1185">Reference proteome</keyword>
<feature type="region of interest" description="Disordered" evidence="1">
    <location>
        <begin position="818"/>
        <end position="882"/>
    </location>
</feature>
<feature type="compositionally biased region" description="Polar residues" evidence="1">
    <location>
        <begin position="206"/>
        <end position="234"/>
    </location>
</feature>
<feature type="region of interest" description="Disordered" evidence="1">
    <location>
        <begin position="377"/>
        <end position="430"/>
    </location>
</feature>
<evidence type="ECO:0000259" key="2">
    <source>
        <dbReference type="Pfam" id="PF13820"/>
    </source>
</evidence>
<feature type="compositionally biased region" description="Acidic residues" evidence="1">
    <location>
        <begin position="1030"/>
        <end position="1063"/>
    </location>
</feature>
<feature type="region of interest" description="Disordered" evidence="1">
    <location>
        <begin position="183"/>
        <end position="265"/>
    </location>
</feature>
<dbReference type="Proteomes" id="UP001159427">
    <property type="component" value="Unassembled WGS sequence"/>
</dbReference>
<feature type="region of interest" description="Disordered" evidence="1">
    <location>
        <begin position="688"/>
        <end position="724"/>
    </location>
</feature>
<feature type="compositionally biased region" description="Basic and acidic residues" evidence="1">
    <location>
        <begin position="689"/>
        <end position="698"/>
    </location>
</feature>
<name>A0ABN8LIW9_9CNID</name>
<feature type="compositionally biased region" description="Polar residues" evidence="1">
    <location>
        <begin position="383"/>
        <end position="399"/>
    </location>
</feature>
<evidence type="ECO:0000256" key="1">
    <source>
        <dbReference type="SAM" id="MobiDB-lite"/>
    </source>
</evidence>
<feature type="domain" description="Nuclear receptor coactivator 6 TRADD-N" evidence="2">
    <location>
        <begin position="10"/>
        <end position="61"/>
    </location>
</feature>